<comment type="caution">
    <text evidence="9">The sequence shown here is derived from an EMBL/GenBank/DDBJ whole genome shotgun (WGS) entry which is preliminary data.</text>
</comment>
<dbReference type="InterPro" id="IPR015797">
    <property type="entry name" value="NUDIX_hydrolase-like_dom_sf"/>
</dbReference>
<dbReference type="PROSITE" id="PS51462">
    <property type="entry name" value="NUDIX"/>
    <property type="match status" value="1"/>
</dbReference>
<dbReference type="SUPFAM" id="SSF55811">
    <property type="entry name" value="Nudix"/>
    <property type="match status" value="1"/>
</dbReference>
<proteinExistence type="inferred from homology"/>
<reference evidence="10" key="1">
    <citation type="journal article" date="2019" name="Int. J. Syst. Evol. Microbiol.">
        <title>The Global Catalogue of Microorganisms (GCM) 10K type strain sequencing project: providing services to taxonomists for standard genome sequencing and annotation.</title>
        <authorList>
            <consortium name="The Broad Institute Genomics Platform"/>
            <consortium name="The Broad Institute Genome Sequencing Center for Infectious Disease"/>
            <person name="Wu L."/>
            <person name="Ma J."/>
        </authorList>
    </citation>
    <scope>NUCLEOTIDE SEQUENCE [LARGE SCALE GENOMIC DNA]</scope>
    <source>
        <strain evidence="10">KCTC 22437</strain>
    </source>
</reference>
<evidence type="ECO:0000256" key="7">
    <source>
        <dbReference type="ARBA" id="ARBA00032272"/>
    </source>
</evidence>
<sequence length="188" mass="21216">MHHPQENPWKIKSKQQVYDNPWINLTEYQVINPSGNPGIYGKVHFKNRAIGIVPLDADMNTYLVGQYRFTLNEYSWEIPEGGGPLPEDPLDAAKRELLEETGLVAANWTEIQRLHLSNSVTDELSILYVATGLTQHEADPEDTEQLIVKKVHFDEVYRMVCDGEITDAMTVAAILKVKLMLAEGNIAL</sequence>
<accession>A0ABW5YH49</accession>
<dbReference type="Proteomes" id="UP001597557">
    <property type="component" value="Unassembled WGS sequence"/>
</dbReference>
<dbReference type="PANTHER" id="PTHR11839:SF18">
    <property type="entry name" value="NUDIX HYDROLASE DOMAIN-CONTAINING PROTEIN"/>
    <property type="match status" value="1"/>
</dbReference>
<dbReference type="InterPro" id="IPR000086">
    <property type="entry name" value="NUDIX_hydrolase_dom"/>
</dbReference>
<dbReference type="InterPro" id="IPR020084">
    <property type="entry name" value="NUDIX_hydrolase_CS"/>
</dbReference>
<evidence type="ECO:0000256" key="2">
    <source>
        <dbReference type="ARBA" id="ARBA00001946"/>
    </source>
</evidence>
<evidence type="ECO:0000256" key="6">
    <source>
        <dbReference type="ARBA" id="ARBA00032162"/>
    </source>
</evidence>
<dbReference type="RefSeq" id="WP_377189631.1">
    <property type="nucleotide sequence ID" value="NZ_JBHUPD010000004.1"/>
</dbReference>
<gene>
    <name evidence="9" type="ORF">ACFS5N_19175</name>
</gene>
<evidence type="ECO:0000313" key="9">
    <source>
        <dbReference type="EMBL" id="MFD2874615.1"/>
    </source>
</evidence>
<dbReference type="CDD" id="cd24161">
    <property type="entry name" value="NUDIX_ADPRase_Ndx2"/>
    <property type="match status" value="1"/>
</dbReference>
<evidence type="ECO:0000259" key="8">
    <source>
        <dbReference type="PROSITE" id="PS51462"/>
    </source>
</evidence>
<evidence type="ECO:0000313" key="10">
    <source>
        <dbReference type="Proteomes" id="UP001597557"/>
    </source>
</evidence>
<evidence type="ECO:0000256" key="5">
    <source>
        <dbReference type="ARBA" id="ARBA00022801"/>
    </source>
</evidence>
<protein>
    <recommendedName>
        <fullName evidence="4">GDP-mannose pyrophosphatase</fullName>
    </recommendedName>
    <alternativeName>
        <fullName evidence="6">GDP-mannose hydrolase</fullName>
    </alternativeName>
    <alternativeName>
        <fullName evidence="7">GDPMK</fullName>
    </alternativeName>
</protein>
<evidence type="ECO:0000256" key="4">
    <source>
        <dbReference type="ARBA" id="ARBA00016377"/>
    </source>
</evidence>
<evidence type="ECO:0000256" key="1">
    <source>
        <dbReference type="ARBA" id="ARBA00000847"/>
    </source>
</evidence>
<comment type="cofactor">
    <cofactor evidence="2">
        <name>Mg(2+)</name>
        <dbReference type="ChEBI" id="CHEBI:18420"/>
    </cofactor>
</comment>
<evidence type="ECO:0000256" key="3">
    <source>
        <dbReference type="ARBA" id="ARBA00007275"/>
    </source>
</evidence>
<dbReference type="PANTHER" id="PTHR11839">
    <property type="entry name" value="UDP/ADP-SUGAR PYROPHOSPHATASE"/>
    <property type="match status" value="1"/>
</dbReference>
<name>A0ABW5YH49_9SPHI</name>
<feature type="domain" description="Nudix hydrolase" evidence="8">
    <location>
        <begin position="45"/>
        <end position="173"/>
    </location>
</feature>
<comment type="similarity">
    <text evidence="3">Belongs to the Nudix hydrolase family. NudK subfamily.</text>
</comment>
<dbReference type="Pfam" id="PF00293">
    <property type="entry name" value="NUDIX"/>
    <property type="match status" value="1"/>
</dbReference>
<dbReference type="Gene3D" id="3.90.79.10">
    <property type="entry name" value="Nucleoside Triphosphate Pyrophosphohydrolase"/>
    <property type="match status" value="1"/>
</dbReference>
<comment type="catalytic activity">
    <reaction evidence="1">
        <text>GDP-alpha-D-mannose + H2O = alpha-D-mannose 1-phosphate + GMP + 2 H(+)</text>
        <dbReference type="Rhea" id="RHEA:27978"/>
        <dbReference type="ChEBI" id="CHEBI:15377"/>
        <dbReference type="ChEBI" id="CHEBI:15378"/>
        <dbReference type="ChEBI" id="CHEBI:57527"/>
        <dbReference type="ChEBI" id="CHEBI:58115"/>
        <dbReference type="ChEBI" id="CHEBI:58409"/>
    </reaction>
</comment>
<dbReference type="PROSITE" id="PS00893">
    <property type="entry name" value="NUDIX_BOX"/>
    <property type="match status" value="1"/>
</dbReference>
<dbReference type="EMBL" id="JBHUPD010000004">
    <property type="protein sequence ID" value="MFD2874615.1"/>
    <property type="molecule type" value="Genomic_DNA"/>
</dbReference>
<keyword evidence="10" id="KW-1185">Reference proteome</keyword>
<organism evidence="9 10">
    <name type="scientific">Mucilaginibacter ximonensis</name>
    <dbReference type="NCBI Taxonomy" id="538021"/>
    <lineage>
        <taxon>Bacteria</taxon>
        <taxon>Pseudomonadati</taxon>
        <taxon>Bacteroidota</taxon>
        <taxon>Sphingobacteriia</taxon>
        <taxon>Sphingobacteriales</taxon>
        <taxon>Sphingobacteriaceae</taxon>
        <taxon>Mucilaginibacter</taxon>
    </lineage>
</organism>
<keyword evidence="5" id="KW-0378">Hydrolase</keyword>